<dbReference type="Proteomes" id="UP000275408">
    <property type="component" value="Unassembled WGS sequence"/>
</dbReference>
<gene>
    <name evidence="2" type="ORF">pdam_00024366</name>
</gene>
<dbReference type="EMBL" id="RCHS01002760">
    <property type="protein sequence ID" value="RMX45854.1"/>
    <property type="molecule type" value="Genomic_DNA"/>
</dbReference>
<proteinExistence type="predicted"/>
<dbReference type="AlphaFoldDB" id="A0A3M6TX37"/>
<keyword evidence="3" id="KW-1185">Reference proteome</keyword>
<sequence length="137" mass="15634">MATTGESKSENEEFLGFDEEAQVAVFQPREEEYLPSGLESDISVSLVPTEAIGLVQERRRRQCCRWKDNNHLVEVSPFTTATEDLIEHIEKNAESSTTADPNIVQDPYTSFPAEKLQREMKWATDREAKRTKEELNG</sequence>
<organism evidence="2 3">
    <name type="scientific">Pocillopora damicornis</name>
    <name type="common">Cauliflower coral</name>
    <name type="synonym">Millepora damicornis</name>
    <dbReference type="NCBI Taxonomy" id="46731"/>
    <lineage>
        <taxon>Eukaryota</taxon>
        <taxon>Metazoa</taxon>
        <taxon>Cnidaria</taxon>
        <taxon>Anthozoa</taxon>
        <taxon>Hexacorallia</taxon>
        <taxon>Scleractinia</taxon>
        <taxon>Astrocoeniina</taxon>
        <taxon>Pocilloporidae</taxon>
        <taxon>Pocillopora</taxon>
    </lineage>
</organism>
<protein>
    <submittedName>
        <fullName evidence="2">Uncharacterized protein</fullName>
    </submittedName>
</protein>
<evidence type="ECO:0000313" key="3">
    <source>
        <dbReference type="Proteomes" id="UP000275408"/>
    </source>
</evidence>
<feature type="region of interest" description="Disordered" evidence="1">
    <location>
        <begin position="92"/>
        <end position="119"/>
    </location>
</feature>
<accession>A0A3M6TX37</accession>
<evidence type="ECO:0000313" key="2">
    <source>
        <dbReference type="EMBL" id="RMX45854.1"/>
    </source>
</evidence>
<name>A0A3M6TX37_POCDA</name>
<reference evidence="2 3" key="1">
    <citation type="journal article" date="2018" name="Sci. Rep.">
        <title>Comparative analysis of the Pocillopora damicornis genome highlights role of immune system in coral evolution.</title>
        <authorList>
            <person name="Cunning R."/>
            <person name="Bay R.A."/>
            <person name="Gillette P."/>
            <person name="Baker A.C."/>
            <person name="Traylor-Knowles N."/>
        </authorList>
    </citation>
    <scope>NUCLEOTIDE SEQUENCE [LARGE SCALE GENOMIC DNA]</scope>
    <source>
        <strain evidence="2">RSMAS</strain>
        <tissue evidence="2">Whole animal</tissue>
    </source>
</reference>
<evidence type="ECO:0000256" key="1">
    <source>
        <dbReference type="SAM" id="MobiDB-lite"/>
    </source>
</evidence>
<comment type="caution">
    <text evidence="2">The sequence shown here is derived from an EMBL/GenBank/DDBJ whole genome shotgun (WGS) entry which is preliminary data.</text>
</comment>